<dbReference type="Proteomes" id="UP001212152">
    <property type="component" value="Unassembled WGS sequence"/>
</dbReference>
<reference evidence="1" key="1">
    <citation type="submission" date="2020-05" db="EMBL/GenBank/DDBJ databases">
        <title>Phylogenomic resolution of chytrid fungi.</title>
        <authorList>
            <person name="Stajich J.E."/>
            <person name="Amses K."/>
            <person name="Simmons R."/>
            <person name="Seto K."/>
            <person name="Myers J."/>
            <person name="Bonds A."/>
            <person name="Quandt C.A."/>
            <person name="Barry K."/>
            <person name="Liu P."/>
            <person name="Grigoriev I."/>
            <person name="Longcore J.E."/>
            <person name="James T.Y."/>
        </authorList>
    </citation>
    <scope>NUCLEOTIDE SEQUENCE</scope>
    <source>
        <strain evidence="1">JEL0379</strain>
    </source>
</reference>
<sequence length="50" mass="5876">MTITQWRQFTFFDREQVAESPDADNSPQWLEDLEITSSTHGRGHLFFGDM</sequence>
<keyword evidence="2" id="KW-1185">Reference proteome</keyword>
<name>A0AAD5TRR6_9FUNG</name>
<comment type="caution">
    <text evidence="1">The sequence shown here is derived from an EMBL/GenBank/DDBJ whole genome shotgun (WGS) entry which is preliminary data.</text>
</comment>
<evidence type="ECO:0000313" key="1">
    <source>
        <dbReference type="EMBL" id="KAJ3184964.1"/>
    </source>
</evidence>
<evidence type="ECO:0000313" key="2">
    <source>
        <dbReference type="Proteomes" id="UP001212152"/>
    </source>
</evidence>
<gene>
    <name evidence="1" type="ORF">HDU87_002530</name>
</gene>
<protein>
    <submittedName>
        <fullName evidence="1">Uncharacterized protein</fullName>
    </submittedName>
</protein>
<dbReference type="AlphaFoldDB" id="A0AAD5TRR6"/>
<organism evidence="1 2">
    <name type="scientific">Geranomyces variabilis</name>
    <dbReference type="NCBI Taxonomy" id="109894"/>
    <lineage>
        <taxon>Eukaryota</taxon>
        <taxon>Fungi</taxon>
        <taxon>Fungi incertae sedis</taxon>
        <taxon>Chytridiomycota</taxon>
        <taxon>Chytridiomycota incertae sedis</taxon>
        <taxon>Chytridiomycetes</taxon>
        <taxon>Spizellomycetales</taxon>
        <taxon>Powellomycetaceae</taxon>
        <taxon>Geranomyces</taxon>
    </lineage>
</organism>
<dbReference type="EMBL" id="JADGJQ010000002">
    <property type="protein sequence ID" value="KAJ3184964.1"/>
    <property type="molecule type" value="Genomic_DNA"/>
</dbReference>
<proteinExistence type="predicted"/>
<accession>A0AAD5TRR6</accession>